<comment type="caution">
    <text evidence="2">The sequence shown here is derived from an EMBL/GenBank/DDBJ whole genome shotgun (WGS) entry which is preliminary data.</text>
</comment>
<evidence type="ECO:0000256" key="1">
    <source>
        <dbReference type="SAM" id="MobiDB-lite"/>
    </source>
</evidence>
<dbReference type="InterPro" id="IPR053263">
    <property type="entry name" value="Euk_RPA34_RNAP_subunit"/>
</dbReference>
<name>A0A8H7BJ07_9FUNG</name>
<feature type="region of interest" description="Disordered" evidence="1">
    <location>
        <begin position="133"/>
        <end position="213"/>
    </location>
</feature>
<feature type="compositionally biased region" description="Basic and acidic residues" evidence="1">
    <location>
        <begin position="183"/>
        <end position="202"/>
    </location>
</feature>
<dbReference type="InterPro" id="IPR013240">
    <property type="entry name" value="DNA-dir_RNA_pol1_su_RPA34"/>
</dbReference>
<dbReference type="AlphaFoldDB" id="A0A8H7BJ07"/>
<dbReference type="OrthoDB" id="76224at2759"/>
<reference evidence="2" key="1">
    <citation type="submission" date="2020-01" db="EMBL/GenBank/DDBJ databases">
        <title>Genome Sequencing of Three Apophysomyces-Like Fungal Strains Confirms a Novel Fungal Genus in the Mucoromycota with divergent Burkholderia-like Endosymbiotic Bacteria.</title>
        <authorList>
            <person name="Stajich J.E."/>
            <person name="Macias A.M."/>
            <person name="Carter-House D."/>
            <person name="Lovett B."/>
            <person name="Kasson L.R."/>
            <person name="Berry K."/>
            <person name="Grigoriev I."/>
            <person name="Chang Y."/>
            <person name="Spatafora J."/>
            <person name="Kasson M.T."/>
        </authorList>
    </citation>
    <scope>NUCLEOTIDE SEQUENCE</scope>
    <source>
        <strain evidence="2">NRRL A-21654</strain>
    </source>
</reference>
<dbReference type="PANTHER" id="PTHR28155:SF1">
    <property type="entry name" value="DNA-DIRECTED RNA POLYMERASE I SUBUNIT RPA34.5-DOMAIN-CONTAINING PROTEIN"/>
    <property type="match status" value="1"/>
</dbReference>
<dbReference type="Gene3D" id="6.20.250.70">
    <property type="match status" value="1"/>
</dbReference>
<dbReference type="Pfam" id="PF08208">
    <property type="entry name" value="RNA_polI_A34"/>
    <property type="match status" value="1"/>
</dbReference>
<evidence type="ECO:0008006" key="4">
    <source>
        <dbReference type="Google" id="ProtNLM"/>
    </source>
</evidence>
<keyword evidence="3" id="KW-1185">Reference proteome</keyword>
<dbReference type="PANTHER" id="PTHR28155">
    <property type="entry name" value="ACR243WP"/>
    <property type="match status" value="1"/>
</dbReference>
<sequence>MENSHIPEGFVLSSSKYASEFDAEALSSGDKELWLIRVPENISPEDLVNMKIRTSSSKKCLSKLKKDKESYALYRVPSAADEEETDSGISGHEMNGFSCLLPSMKKNGKLVFAPKAFERMLILDEEVEIPDSTATAEQIRDTPVTKREHPEGLKMRFKPYGFDTEGVPVQNKEIKAKKQKATTNEKVDTEKKRKRDKDSDKEKKKKKSKKESS</sequence>
<organism evidence="2 3">
    <name type="scientific">Apophysomyces ossiformis</name>
    <dbReference type="NCBI Taxonomy" id="679940"/>
    <lineage>
        <taxon>Eukaryota</taxon>
        <taxon>Fungi</taxon>
        <taxon>Fungi incertae sedis</taxon>
        <taxon>Mucoromycota</taxon>
        <taxon>Mucoromycotina</taxon>
        <taxon>Mucoromycetes</taxon>
        <taxon>Mucorales</taxon>
        <taxon>Mucorineae</taxon>
        <taxon>Mucoraceae</taxon>
        <taxon>Apophysomyces</taxon>
    </lineage>
</organism>
<protein>
    <recommendedName>
        <fullName evidence="4">DNA-directed RNA polymerase I subunit RPA34.5</fullName>
    </recommendedName>
</protein>
<evidence type="ECO:0000313" key="2">
    <source>
        <dbReference type="EMBL" id="KAF7723557.1"/>
    </source>
</evidence>
<dbReference type="EMBL" id="JABAYA010000147">
    <property type="protein sequence ID" value="KAF7723557.1"/>
    <property type="molecule type" value="Genomic_DNA"/>
</dbReference>
<dbReference type="GO" id="GO:0006360">
    <property type="term" value="P:transcription by RNA polymerase I"/>
    <property type="evidence" value="ECO:0007669"/>
    <property type="project" value="InterPro"/>
</dbReference>
<feature type="compositionally biased region" description="Basic and acidic residues" evidence="1">
    <location>
        <begin position="138"/>
        <end position="154"/>
    </location>
</feature>
<gene>
    <name evidence="2" type="ORF">EC973_001846</name>
</gene>
<proteinExistence type="predicted"/>
<accession>A0A8H7BJ07</accession>
<feature type="compositionally biased region" description="Basic residues" evidence="1">
    <location>
        <begin position="203"/>
        <end position="213"/>
    </location>
</feature>
<evidence type="ECO:0000313" key="3">
    <source>
        <dbReference type="Proteomes" id="UP000605846"/>
    </source>
</evidence>
<dbReference type="Proteomes" id="UP000605846">
    <property type="component" value="Unassembled WGS sequence"/>
</dbReference>